<accession>A0A098S576</accession>
<name>A0A098S576_9BACT</name>
<dbReference type="RefSeq" id="WP_044222008.1">
    <property type="nucleotide sequence ID" value="NZ_CAKZLC010000191.1"/>
</dbReference>
<comment type="caution">
    <text evidence="1">The sequence shown here is derived from an EMBL/GenBank/DDBJ whole genome shotgun (WGS) entry which is preliminary data.</text>
</comment>
<organism evidence="1 2">
    <name type="scientific">Phaeodactylibacter xiamenensis</name>
    <dbReference type="NCBI Taxonomy" id="1524460"/>
    <lineage>
        <taxon>Bacteria</taxon>
        <taxon>Pseudomonadati</taxon>
        <taxon>Bacteroidota</taxon>
        <taxon>Saprospiria</taxon>
        <taxon>Saprospirales</taxon>
        <taxon>Haliscomenobacteraceae</taxon>
        <taxon>Phaeodactylibacter</taxon>
    </lineage>
</organism>
<evidence type="ECO:0000313" key="2">
    <source>
        <dbReference type="Proteomes" id="UP000029736"/>
    </source>
</evidence>
<sequence length="300" mass="35019">MKKQHYPNQRKLFELLEKLYSLQNKHFPKHYMESAGLSKTPVYYRVNGRSSITFDEGCRLLSSHNISMDHGYINSDTDSSLKLLEEIFQHIEKDDEIEMTIICSSLPPFLFHTKPLQAFEQYFQQLTLKNTSLEQVPFTSFSFDASHFDLLGSPAISSAKKTLVLPLQLFEKVVHKIHHVDALGLFQNQNIKKRLLNSLLSAVKELKNYITHSKHQVVAFENPYFELSNLILIQTQSLGLAYTWSDMMSKVYLLTDDDSNNIKRSFMTITPHLHNIFPYNSKGFRRYFETQKNRLEAWQT</sequence>
<protein>
    <submittedName>
        <fullName evidence="1">Uncharacterized protein</fullName>
    </submittedName>
</protein>
<reference evidence="1 2" key="1">
    <citation type="journal article" date="2014" name="Int. J. Syst. Evol. Microbiol.">
        <title>Phaeodactylibacter xiamenensis gen. nov., sp. nov., a member of the family Saprospiraceae isolated from the marine alga Phaeodactylum tricornutum.</title>
        <authorList>
            <person name="Chen Z.Jr."/>
            <person name="Lei X."/>
            <person name="Lai Q."/>
            <person name="Li Y."/>
            <person name="Zhang B."/>
            <person name="Zhang J."/>
            <person name="Zhang H."/>
            <person name="Yang L."/>
            <person name="Zheng W."/>
            <person name="Tian Y."/>
            <person name="Yu Z."/>
            <person name="Xu H.Jr."/>
            <person name="Zheng T."/>
        </authorList>
    </citation>
    <scope>NUCLEOTIDE SEQUENCE [LARGE SCALE GENOMIC DNA]</scope>
    <source>
        <strain evidence="1 2">KD52</strain>
    </source>
</reference>
<proteinExistence type="predicted"/>
<evidence type="ECO:0000313" key="1">
    <source>
        <dbReference type="EMBL" id="KGE87514.1"/>
    </source>
</evidence>
<dbReference type="EMBL" id="JPOS01000035">
    <property type="protein sequence ID" value="KGE87514.1"/>
    <property type="molecule type" value="Genomic_DNA"/>
</dbReference>
<keyword evidence="2" id="KW-1185">Reference proteome</keyword>
<dbReference type="Proteomes" id="UP000029736">
    <property type="component" value="Unassembled WGS sequence"/>
</dbReference>
<gene>
    <name evidence="1" type="ORF">IX84_15010</name>
</gene>
<dbReference type="AlphaFoldDB" id="A0A098S576"/>